<keyword evidence="9" id="KW-0732">Signal</keyword>
<dbReference type="KEGG" id="asn:102384581"/>
<keyword evidence="13" id="KW-0458">Lysosome</keyword>
<evidence type="ECO:0000256" key="7">
    <source>
        <dbReference type="ARBA" id="ARBA00012662"/>
    </source>
</evidence>
<dbReference type="InterPro" id="IPR057739">
    <property type="entry name" value="Glyco_hydro_29_N"/>
</dbReference>
<comment type="subcellular location">
    <subcellularLocation>
        <location evidence="4">Lysosome</location>
    </subcellularLocation>
</comment>
<dbReference type="PIRSF" id="PIRSF001092">
    <property type="entry name" value="Alpha-L-fucosidase"/>
    <property type="match status" value="1"/>
</dbReference>
<evidence type="ECO:0000259" key="18">
    <source>
        <dbReference type="Pfam" id="PF01120"/>
    </source>
</evidence>
<keyword evidence="10" id="KW-0378">Hydrolase</keyword>
<evidence type="ECO:0000313" key="20">
    <source>
        <dbReference type="Proteomes" id="UP000189705"/>
    </source>
</evidence>
<comment type="catalytic activity">
    <reaction evidence="2">
        <text>a neolactoside IV(2)-alpha-Fuc-nLc4Cer(d18:0) + H2O = a neolactoside nLc4Cer(d18:0) + L-fucose</text>
        <dbReference type="Rhea" id="RHEA:49308"/>
        <dbReference type="ChEBI" id="CHEBI:2181"/>
        <dbReference type="ChEBI" id="CHEBI:15377"/>
        <dbReference type="ChEBI" id="CHEBI:91119"/>
        <dbReference type="ChEBI" id="CHEBI:91121"/>
    </reaction>
    <physiologicalReaction direction="left-to-right" evidence="2">
        <dbReference type="Rhea" id="RHEA:49309"/>
    </physiologicalReaction>
</comment>
<dbReference type="Gene3D" id="2.60.40.1180">
    <property type="entry name" value="Golgi alpha-mannosidase II"/>
    <property type="match status" value="1"/>
</dbReference>
<dbReference type="RefSeq" id="XP_006019450.1">
    <property type="nucleotide sequence ID" value="XM_006019388.3"/>
</dbReference>
<dbReference type="AlphaFoldDB" id="A0A1U7RJX8"/>
<dbReference type="InterPro" id="IPR018526">
    <property type="entry name" value="Glyco_hydro_29_CS"/>
</dbReference>
<keyword evidence="20" id="KW-1185">Reference proteome</keyword>
<dbReference type="InterPro" id="IPR000933">
    <property type="entry name" value="Glyco_hydro_29"/>
</dbReference>
<evidence type="ECO:0000256" key="5">
    <source>
        <dbReference type="ARBA" id="ARBA00007951"/>
    </source>
</evidence>
<dbReference type="Proteomes" id="UP000189705">
    <property type="component" value="Unplaced"/>
</dbReference>
<dbReference type="OrthoDB" id="6039950at2759"/>
<dbReference type="InParanoid" id="A0A1U7RJX8"/>
<evidence type="ECO:0000256" key="10">
    <source>
        <dbReference type="ARBA" id="ARBA00022801"/>
    </source>
</evidence>
<dbReference type="Gene3D" id="3.20.20.80">
    <property type="entry name" value="Glycosidases"/>
    <property type="match status" value="1"/>
</dbReference>
<dbReference type="Pfam" id="PF16757">
    <property type="entry name" value="Fucosidase_C"/>
    <property type="match status" value="1"/>
</dbReference>
<dbReference type="Pfam" id="PF01120">
    <property type="entry name" value="Alpha_L_fucos"/>
    <property type="match status" value="1"/>
</dbReference>
<dbReference type="CTD" id="2517"/>
<dbReference type="eggNOG" id="KOG3340">
    <property type="taxonomic scope" value="Eukaryota"/>
</dbReference>
<evidence type="ECO:0000256" key="13">
    <source>
        <dbReference type="ARBA" id="ARBA00023228"/>
    </source>
</evidence>
<name>A0A1U7RJX8_ALLSI</name>
<evidence type="ECO:0000256" key="14">
    <source>
        <dbReference type="ARBA" id="ARBA00023295"/>
    </source>
</evidence>
<feature type="site" description="May be important for catalysis" evidence="17">
    <location>
        <position position="180"/>
    </location>
</feature>
<dbReference type="GO" id="GO:0006004">
    <property type="term" value="P:fucose metabolic process"/>
    <property type="evidence" value="ECO:0007669"/>
    <property type="project" value="InterPro"/>
</dbReference>
<organism evidence="20 21">
    <name type="scientific">Alligator sinensis</name>
    <name type="common">Chinese alligator</name>
    <dbReference type="NCBI Taxonomy" id="38654"/>
    <lineage>
        <taxon>Eukaryota</taxon>
        <taxon>Metazoa</taxon>
        <taxon>Chordata</taxon>
        <taxon>Craniata</taxon>
        <taxon>Vertebrata</taxon>
        <taxon>Euteleostomi</taxon>
        <taxon>Archelosauria</taxon>
        <taxon>Archosauria</taxon>
        <taxon>Crocodylia</taxon>
        <taxon>Alligatoridae</taxon>
        <taxon>Alligatorinae</taxon>
        <taxon>Alligator</taxon>
    </lineage>
</organism>
<evidence type="ECO:0000256" key="4">
    <source>
        <dbReference type="ARBA" id="ARBA00004371"/>
    </source>
</evidence>
<evidence type="ECO:0000256" key="8">
    <source>
        <dbReference type="ARBA" id="ARBA00014025"/>
    </source>
</evidence>
<dbReference type="InterPro" id="IPR013780">
    <property type="entry name" value="Glyco_hydro_b"/>
</dbReference>
<dbReference type="SUPFAM" id="SSF51445">
    <property type="entry name" value="(Trans)glycosidases"/>
    <property type="match status" value="1"/>
</dbReference>
<dbReference type="InterPro" id="IPR016286">
    <property type="entry name" value="FUC_metazoa-typ"/>
</dbReference>
<evidence type="ECO:0000256" key="9">
    <source>
        <dbReference type="ARBA" id="ARBA00022729"/>
    </source>
</evidence>
<evidence type="ECO:0000256" key="17">
    <source>
        <dbReference type="PIRSR" id="PIRSR001092-1"/>
    </source>
</evidence>
<dbReference type="PROSITE" id="PS00385">
    <property type="entry name" value="ALPHA_L_FUCOSIDASE"/>
    <property type="match status" value="1"/>
</dbReference>
<accession>A0A1U7RJX8</accession>
<comment type="function">
    <text evidence="3">Alpha-L-fucosidase is responsible for hydrolyzing the alpha-1,6-linked fucose joined to the reducing-end N-acetylglucosamine of the carbohydrate moieties of glycoproteins.</text>
</comment>
<dbReference type="PANTHER" id="PTHR10030:SF2">
    <property type="entry name" value="TISSUE ALPHA-L-FUCOSIDASE"/>
    <property type="match status" value="1"/>
</dbReference>
<dbReference type="InterPro" id="IPR031919">
    <property type="entry name" value="Fucosidase_C"/>
</dbReference>
<dbReference type="EC" id="3.2.1.51" evidence="7"/>
<keyword evidence="12" id="KW-0325">Glycoprotein</keyword>
<comment type="catalytic activity">
    <reaction evidence="1">
        <text>a neolactoside IV(2)-alpha-Fuc-nLc4Cer(d18:1(4E)) + H2O = a neolactoside nLc4Cer(d18:1(4E)) + L-fucose</text>
        <dbReference type="Rhea" id="RHEA:48224"/>
        <dbReference type="ChEBI" id="CHEBI:2181"/>
        <dbReference type="ChEBI" id="CHEBI:15377"/>
        <dbReference type="ChEBI" id="CHEBI:17006"/>
        <dbReference type="ChEBI" id="CHEBI:28691"/>
    </reaction>
    <physiologicalReaction direction="left-to-right" evidence="1">
        <dbReference type="Rhea" id="RHEA:48225"/>
    </physiologicalReaction>
</comment>
<protein>
    <recommendedName>
        <fullName evidence="8">Tissue alpha-L-fucosidase</fullName>
        <ecNumber evidence="7">3.2.1.51</ecNumber>
    </recommendedName>
    <alternativeName>
        <fullName evidence="15">Alpha-L-fucosidase I</fullName>
    </alternativeName>
    <alternativeName>
        <fullName evidence="16">Alpha-L-fucoside fucohydrolase 1</fullName>
    </alternativeName>
</protein>
<evidence type="ECO:0000313" key="21">
    <source>
        <dbReference type="RefSeq" id="XP_006019450.1"/>
    </source>
</evidence>
<sequence>MLFPSDEVPLAFGRYVVLTTKHHEGFTNWGSPVSWNWNSVDTGPHRDLVGELGKALRERNIYYGLYHSLLEWFHPLYLDDKKNGFKTQNFVFQKTMPELYDLVLRYKPDLIWSDGEWEAPDTYWNSTSFLAWLYNDSPVKDKVVVNDRWGQNCPCHHGGFYNCADKYKPGTLPNHKWEMCSSVDRISWGYRSNMQLAELMDASSIIRELVQTVSFGGNYLLNVGPTKEGVIVPIFQERLLSLGEWLGINGEAIYASKPWRVQVENSTNNVWYTSKGPAVYAIFLNWPRDDMLKLSSPIPSSDTEVTLLGFSGTVKWEKSPDKGLLISLPSIAPSALPMQLGWTLRLKGVK</sequence>
<dbReference type="FunFam" id="2.60.40.1180:FF:000013">
    <property type="entry name" value="Alpha-L-fucosidase"/>
    <property type="match status" value="1"/>
</dbReference>
<dbReference type="GO" id="GO:0006629">
    <property type="term" value="P:lipid metabolic process"/>
    <property type="evidence" value="ECO:0007669"/>
    <property type="project" value="UniProtKB-KW"/>
</dbReference>
<keyword evidence="11" id="KW-0443">Lipid metabolism</keyword>
<feature type="domain" description="Glycoside hydrolase family 29 N-terminal" evidence="18">
    <location>
        <begin position="14"/>
        <end position="251"/>
    </location>
</feature>
<reference evidence="21" key="1">
    <citation type="submission" date="2025-08" db="UniProtKB">
        <authorList>
            <consortium name="RefSeq"/>
        </authorList>
    </citation>
    <scope>IDENTIFICATION</scope>
</reference>
<evidence type="ECO:0000259" key="19">
    <source>
        <dbReference type="Pfam" id="PF16757"/>
    </source>
</evidence>
<dbReference type="GO" id="GO:0005764">
    <property type="term" value="C:lysosome"/>
    <property type="evidence" value="ECO:0007669"/>
    <property type="project" value="UniProtKB-SubCell"/>
</dbReference>
<dbReference type="PRINTS" id="PR00741">
    <property type="entry name" value="GLHYDRLASE29"/>
</dbReference>
<comment type="subunit">
    <text evidence="6">Homotetramer.</text>
</comment>
<evidence type="ECO:0000256" key="1">
    <source>
        <dbReference type="ARBA" id="ARBA00000321"/>
    </source>
</evidence>
<dbReference type="GeneID" id="102384581"/>
<evidence type="ECO:0000256" key="3">
    <source>
        <dbReference type="ARBA" id="ARBA00004071"/>
    </source>
</evidence>
<dbReference type="PANTHER" id="PTHR10030">
    <property type="entry name" value="ALPHA-L-FUCOSIDASE"/>
    <property type="match status" value="1"/>
</dbReference>
<dbReference type="FunFam" id="3.20.20.80:FF:000027">
    <property type="entry name" value="Alpha-L-fucosidase"/>
    <property type="match status" value="1"/>
</dbReference>
<dbReference type="SMART" id="SM00812">
    <property type="entry name" value="Alpha_L_fucos"/>
    <property type="match status" value="1"/>
</dbReference>
<evidence type="ECO:0000256" key="16">
    <source>
        <dbReference type="ARBA" id="ARBA00032971"/>
    </source>
</evidence>
<evidence type="ECO:0000256" key="15">
    <source>
        <dbReference type="ARBA" id="ARBA00031765"/>
    </source>
</evidence>
<dbReference type="STRING" id="38654.A0A1U7RJX8"/>
<keyword evidence="14" id="KW-0326">Glycosidase</keyword>
<evidence type="ECO:0000256" key="2">
    <source>
        <dbReference type="ARBA" id="ARBA00000419"/>
    </source>
</evidence>
<evidence type="ECO:0000256" key="12">
    <source>
        <dbReference type="ARBA" id="ARBA00023180"/>
    </source>
</evidence>
<evidence type="ECO:0000256" key="11">
    <source>
        <dbReference type="ARBA" id="ARBA00023098"/>
    </source>
</evidence>
<feature type="domain" description="Alpha-L-fucosidase C-terminal" evidence="19">
    <location>
        <begin position="262"/>
        <end position="347"/>
    </location>
</feature>
<dbReference type="InterPro" id="IPR017853">
    <property type="entry name" value="GH"/>
</dbReference>
<dbReference type="GO" id="GO:0004560">
    <property type="term" value="F:alpha-L-fucosidase activity"/>
    <property type="evidence" value="ECO:0007669"/>
    <property type="project" value="UniProtKB-EC"/>
</dbReference>
<dbReference type="GO" id="GO:0016139">
    <property type="term" value="P:glycoside catabolic process"/>
    <property type="evidence" value="ECO:0007669"/>
    <property type="project" value="TreeGrafter"/>
</dbReference>
<gene>
    <name evidence="21" type="primary">FUCA1</name>
</gene>
<comment type="similarity">
    <text evidence="5">Belongs to the glycosyl hydrolase 29 family.</text>
</comment>
<proteinExistence type="inferred from homology"/>
<evidence type="ECO:0000256" key="6">
    <source>
        <dbReference type="ARBA" id="ARBA00011881"/>
    </source>
</evidence>